<sequence>MEDVVNPVEHVDRPVLRRMKIPFVIAAPTVPGFPVCLRSKGFEELFGPSMHVKVGCDAREVLRPSDPKETKVWQSFFDSIMEGQFYLNENVDSPLDGWQLPDNGRLPAGEIAFIQTFRGRFGNPIECLVYLKHVELDDCPFLLALHAYLPSEAEQDSSREKLFARLNARLDEVIAEMASEYVYYAPMRRQTKYHPL</sequence>
<dbReference type="EMBL" id="CAMXCT030001741">
    <property type="protein sequence ID" value="CAL4779992.1"/>
    <property type="molecule type" value="Genomic_DNA"/>
</dbReference>
<evidence type="ECO:0000313" key="1">
    <source>
        <dbReference type="EMBL" id="CAI3992680.1"/>
    </source>
</evidence>
<dbReference type="Proteomes" id="UP001152797">
    <property type="component" value="Unassembled WGS sequence"/>
</dbReference>
<dbReference type="EMBL" id="CAMXCT020001741">
    <property type="protein sequence ID" value="CAL1146055.1"/>
    <property type="molecule type" value="Genomic_DNA"/>
</dbReference>
<keyword evidence="4" id="KW-1185">Reference proteome</keyword>
<comment type="caution">
    <text evidence="1">The sequence shown here is derived from an EMBL/GenBank/DDBJ whole genome shotgun (WGS) entry which is preliminary data.</text>
</comment>
<gene>
    <name evidence="1" type="ORF">C1SCF055_LOCUS19488</name>
</gene>
<evidence type="ECO:0000313" key="2">
    <source>
        <dbReference type="EMBL" id="CAL1146055.1"/>
    </source>
</evidence>
<reference evidence="1" key="1">
    <citation type="submission" date="2022-10" db="EMBL/GenBank/DDBJ databases">
        <authorList>
            <person name="Chen Y."/>
            <person name="Dougan E. K."/>
            <person name="Chan C."/>
            <person name="Rhodes N."/>
            <person name="Thang M."/>
        </authorList>
    </citation>
    <scope>NUCLEOTIDE SEQUENCE</scope>
</reference>
<evidence type="ECO:0000313" key="3">
    <source>
        <dbReference type="EMBL" id="CAL4779992.1"/>
    </source>
</evidence>
<reference evidence="2" key="2">
    <citation type="submission" date="2024-04" db="EMBL/GenBank/DDBJ databases">
        <authorList>
            <person name="Chen Y."/>
            <person name="Shah S."/>
            <person name="Dougan E. K."/>
            <person name="Thang M."/>
            <person name="Chan C."/>
        </authorList>
    </citation>
    <scope>NUCLEOTIDE SEQUENCE [LARGE SCALE GENOMIC DNA]</scope>
</reference>
<protein>
    <submittedName>
        <fullName evidence="3">PAS domain-containing protein</fullName>
    </submittedName>
</protein>
<accession>A0A9P1CJM2</accession>
<organism evidence="1">
    <name type="scientific">Cladocopium goreaui</name>
    <dbReference type="NCBI Taxonomy" id="2562237"/>
    <lineage>
        <taxon>Eukaryota</taxon>
        <taxon>Sar</taxon>
        <taxon>Alveolata</taxon>
        <taxon>Dinophyceae</taxon>
        <taxon>Suessiales</taxon>
        <taxon>Symbiodiniaceae</taxon>
        <taxon>Cladocopium</taxon>
    </lineage>
</organism>
<name>A0A9P1CJM2_9DINO</name>
<dbReference type="EMBL" id="CAMXCT010001741">
    <property type="protein sequence ID" value="CAI3992680.1"/>
    <property type="molecule type" value="Genomic_DNA"/>
</dbReference>
<proteinExistence type="predicted"/>
<evidence type="ECO:0000313" key="4">
    <source>
        <dbReference type="Proteomes" id="UP001152797"/>
    </source>
</evidence>
<dbReference type="OrthoDB" id="422272at2759"/>
<dbReference type="AlphaFoldDB" id="A0A9P1CJM2"/>